<keyword evidence="3" id="KW-0600">Photoreceptor protein</keyword>
<dbReference type="GeneID" id="31018818"/>
<dbReference type="EMBL" id="MNUE01000007">
    <property type="protein sequence ID" value="OJD37348.1"/>
    <property type="molecule type" value="Genomic_DNA"/>
</dbReference>
<evidence type="ECO:0000256" key="6">
    <source>
        <dbReference type="ARBA" id="ARBA00022925"/>
    </source>
</evidence>
<dbReference type="GO" id="GO:0007602">
    <property type="term" value="P:phototransduction"/>
    <property type="evidence" value="ECO:0007669"/>
    <property type="project" value="UniProtKB-KW"/>
</dbReference>
<dbReference type="Pfam" id="PF01036">
    <property type="entry name" value="Bac_rhodopsin"/>
    <property type="match status" value="1"/>
</dbReference>
<evidence type="ECO:0000256" key="11">
    <source>
        <dbReference type="SAM" id="MobiDB-lite"/>
    </source>
</evidence>
<dbReference type="RefSeq" id="XP_020133487.1">
    <property type="nucleotide sequence ID" value="XM_020278557.1"/>
</dbReference>
<feature type="transmembrane region" description="Helical" evidence="12">
    <location>
        <begin position="167"/>
        <end position="186"/>
    </location>
</feature>
<keyword evidence="5 12" id="KW-0812">Transmembrane</keyword>
<feature type="transmembrane region" description="Helical" evidence="12">
    <location>
        <begin position="116"/>
        <end position="134"/>
    </location>
</feature>
<keyword evidence="6" id="KW-0681">Retinal protein</keyword>
<proteinExistence type="inferred from homology"/>
<dbReference type="InterPro" id="IPR043476">
    <property type="entry name" value="Yro2-like_7TM"/>
</dbReference>
<keyword evidence="4" id="KW-0716">Sensory transduction</keyword>
<dbReference type="PROSITE" id="PS00950">
    <property type="entry name" value="BACTERIAL_OPSIN_1"/>
    <property type="match status" value="1"/>
</dbReference>
<gene>
    <name evidence="13" type="ORF">BKCO1_7000114</name>
</gene>
<evidence type="ECO:0000256" key="1">
    <source>
        <dbReference type="ARBA" id="ARBA00004141"/>
    </source>
</evidence>
<sequence>MNYLNHFERRNNALRVNPSVNSAGSADIAITTRGSDWYWTVTAVMALSTFIFAGLALTKPRQNRIFHYITAAVTMTAAVAYFSMASNLGWTPIPVEFRRGDPRVRGVNREIFYVRYIDWFITTPLLLMDLLLTAGMPWPTLLWVIFVDWVMIVTGLVGALVRSSYKWGYFAFGCAALVYIVYQLAWEARIHANHLGNDVGRTFLMCGSLTTVLWICYPIAWGVCEGGNIIAPDSEAVFYGVLDLLAKPVFGALLIWGHRNIDPARLGLRLRDYDEDPAVIGGAVGHEKRHATNGHSNGATNGTNGTDAAAAESTPATTTV</sequence>
<dbReference type="GO" id="GO:0005886">
    <property type="term" value="C:plasma membrane"/>
    <property type="evidence" value="ECO:0007669"/>
    <property type="project" value="TreeGrafter"/>
</dbReference>
<protein>
    <submittedName>
        <fullName evidence="13">Family a g protein-coupled receptor-like protein</fullName>
    </submittedName>
</protein>
<feature type="compositionally biased region" description="Low complexity" evidence="11">
    <location>
        <begin position="293"/>
        <end position="320"/>
    </location>
</feature>
<dbReference type="SMART" id="SM01021">
    <property type="entry name" value="Bac_rhodopsin"/>
    <property type="match status" value="1"/>
</dbReference>
<evidence type="ECO:0000256" key="9">
    <source>
        <dbReference type="ARBA" id="ARBA00023136"/>
    </source>
</evidence>
<accession>A0A1J9SBY7</accession>
<dbReference type="OrthoDB" id="536545at2759"/>
<dbReference type="InterPro" id="IPR001425">
    <property type="entry name" value="Arc/bac/fun_rhodopsins"/>
</dbReference>
<evidence type="ECO:0000313" key="13">
    <source>
        <dbReference type="EMBL" id="OJD37348.1"/>
    </source>
</evidence>
<dbReference type="PRINTS" id="PR00251">
    <property type="entry name" value="BACTRLOPSIN"/>
</dbReference>
<dbReference type="SUPFAM" id="SSF81321">
    <property type="entry name" value="Family A G protein-coupled receptor-like"/>
    <property type="match status" value="1"/>
</dbReference>
<dbReference type="GO" id="GO:0009881">
    <property type="term" value="F:photoreceptor activity"/>
    <property type="evidence" value="ECO:0007669"/>
    <property type="project" value="UniProtKB-KW"/>
</dbReference>
<dbReference type="FunFam" id="1.20.1070.10:FF:000160">
    <property type="entry name" value="Related to Opsin-1"/>
    <property type="match status" value="1"/>
</dbReference>
<evidence type="ECO:0000256" key="3">
    <source>
        <dbReference type="ARBA" id="ARBA00022543"/>
    </source>
</evidence>
<evidence type="ECO:0000256" key="12">
    <source>
        <dbReference type="SAM" id="Phobius"/>
    </source>
</evidence>
<comment type="subcellular location">
    <subcellularLocation>
        <location evidence="1">Membrane</location>
        <topology evidence="1">Multi-pass membrane protein</topology>
    </subcellularLocation>
</comment>
<reference evidence="13 14" key="1">
    <citation type="submission" date="2016-10" db="EMBL/GenBank/DDBJ databases">
        <title>Proteomics and genomics reveal pathogen-plant mechanisms compatible with a hemibiotrophic lifestyle of Diplodia corticola.</title>
        <authorList>
            <person name="Fernandes I."/>
            <person name="De Jonge R."/>
            <person name="Van De Peer Y."/>
            <person name="Devreese B."/>
            <person name="Alves A."/>
            <person name="Esteves A.C."/>
        </authorList>
    </citation>
    <scope>NUCLEOTIDE SEQUENCE [LARGE SCALE GENOMIC DNA]</scope>
    <source>
        <strain evidence="13 14">CBS 112549</strain>
    </source>
</reference>
<evidence type="ECO:0000256" key="4">
    <source>
        <dbReference type="ARBA" id="ARBA00022606"/>
    </source>
</evidence>
<dbReference type="GO" id="GO:0005216">
    <property type="term" value="F:monoatomic ion channel activity"/>
    <property type="evidence" value="ECO:0007669"/>
    <property type="project" value="InterPro"/>
</dbReference>
<evidence type="ECO:0000256" key="5">
    <source>
        <dbReference type="ARBA" id="ARBA00022692"/>
    </source>
</evidence>
<feature type="transmembrane region" description="Helical" evidence="12">
    <location>
        <begin position="65"/>
        <end position="84"/>
    </location>
</feature>
<dbReference type="PANTHER" id="PTHR28286">
    <property type="match status" value="1"/>
</dbReference>
<evidence type="ECO:0000313" key="14">
    <source>
        <dbReference type="Proteomes" id="UP000183809"/>
    </source>
</evidence>
<evidence type="ECO:0000256" key="7">
    <source>
        <dbReference type="ARBA" id="ARBA00022989"/>
    </source>
</evidence>
<evidence type="ECO:0000256" key="2">
    <source>
        <dbReference type="ARBA" id="ARBA00008130"/>
    </source>
</evidence>
<feature type="transmembrane region" description="Helical" evidence="12">
    <location>
        <begin position="198"/>
        <end position="221"/>
    </location>
</feature>
<dbReference type="PANTHER" id="PTHR28286:SF1">
    <property type="entry name" value="30 KDA HEAT SHOCK PROTEIN-RELATED"/>
    <property type="match status" value="1"/>
</dbReference>
<dbReference type="GO" id="GO:0005783">
    <property type="term" value="C:endoplasmic reticulum"/>
    <property type="evidence" value="ECO:0007669"/>
    <property type="project" value="TreeGrafter"/>
</dbReference>
<keyword evidence="9 12" id="KW-0472">Membrane</keyword>
<dbReference type="PROSITE" id="PS00327">
    <property type="entry name" value="BACTERIAL_OPSIN_RET"/>
    <property type="match status" value="1"/>
</dbReference>
<dbReference type="InterPro" id="IPR018229">
    <property type="entry name" value="Rhodopsin_retinal_BS"/>
</dbReference>
<keyword evidence="8" id="KW-0157">Chromophore</keyword>
<evidence type="ECO:0000256" key="8">
    <source>
        <dbReference type="ARBA" id="ARBA00022991"/>
    </source>
</evidence>
<feature type="transmembrane region" description="Helical" evidence="12">
    <location>
        <begin position="37"/>
        <end position="58"/>
    </location>
</feature>
<feature type="region of interest" description="Disordered" evidence="11">
    <location>
        <begin position="286"/>
        <end position="320"/>
    </location>
</feature>
<keyword evidence="10 13" id="KW-0675">Receptor</keyword>
<dbReference type="Gene3D" id="1.20.1070.10">
    <property type="entry name" value="Rhodopsin 7-helix transmembrane proteins"/>
    <property type="match status" value="1"/>
</dbReference>
<keyword evidence="14" id="KW-1185">Reference proteome</keyword>
<evidence type="ECO:0000256" key="10">
    <source>
        <dbReference type="ARBA" id="ARBA00023170"/>
    </source>
</evidence>
<feature type="transmembrane region" description="Helical" evidence="12">
    <location>
        <begin position="236"/>
        <end position="256"/>
    </location>
</feature>
<organism evidence="13 14">
    <name type="scientific">Diplodia corticola</name>
    <dbReference type="NCBI Taxonomy" id="236234"/>
    <lineage>
        <taxon>Eukaryota</taxon>
        <taxon>Fungi</taxon>
        <taxon>Dikarya</taxon>
        <taxon>Ascomycota</taxon>
        <taxon>Pezizomycotina</taxon>
        <taxon>Dothideomycetes</taxon>
        <taxon>Dothideomycetes incertae sedis</taxon>
        <taxon>Botryosphaeriales</taxon>
        <taxon>Botryosphaeriaceae</taxon>
        <taxon>Diplodia</taxon>
    </lineage>
</organism>
<comment type="similarity">
    <text evidence="2">Belongs to the archaeal/bacterial/fungal opsin family.</text>
</comment>
<feature type="transmembrane region" description="Helical" evidence="12">
    <location>
        <begin position="141"/>
        <end position="161"/>
    </location>
</feature>
<dbReference type="CDD" id="cd15239">
    <property type="entry name" value="7tm_YRO2_fungal-like"/>
    <property type="match status" value="1"/>
</dbReference>
<keyword evidence="7 12" id="KW-1133">Transmembrane helix</keyword>
<comment type="caution">
    <text evidence="13">The sequence shown here is derived from an EMBL/GenBank/DDBJ whole genome shotgun (WGS) entry which is preliminary data.</text>
</comment>
<dbReference type="Proteomes" id="UP000183809">
    <property type="component" value="Unassembled WGS sequence"/>
</dbReference>
<dbReference type="AlphaFoldDB" id="A0A1J9SBY7"/>
<name>A0A1J9SBY7_9PEZI</name>